<dbReference type="SUPFAM" id="SSF81383">
    <property type="entry name" value="F-box domain"/>
    <property type="match status" value="1"/>
</dbReference>
<feature type="compositionally biased region" description="Polar residues" evidence="1">
    <location>
        <begin position="743"/>
        <end position="760"/>
    </location>
</feature>
<feature type="region of interest" description="Disordered" evidence="1">
    <location>
        <begin position="1000"/>
        <end position="1044"/>
    </location>
</feature>
<dbReference type="PANTHER" id="PTHR10223:SF2">
    <property type="entry name" value="F-BOX AND WD DOMAIN PROTEIN (AFU_ORTHOLOGUE AFUA_6G11400)"/>
    <property type="match status" value="1"/>
</dbReference>
<dbReference type="SUPFAM" id="SSF50978">
    <property type="entry name" value="WD40 repeat-like"/>
    <property type="match status" value="1"/>
</dbReference>
<organism evidence="3 4">
    <name type="scientific">Neohortaea acidophila</name>
    <dbReference type="NCBI Taxonomy" id="245834"/>
    <lineage>
        <taxon>Eukaryota</taxon>
        <taxon>Fungi</taxon>
        <taxon>Dikarya</taxon>
        <taxon>Ascomycota</taxon>
        <taxon>Pezizomycotina</taxon>
        <taxon>Dothideomycetes</taxon>
        <taxon>Dothideomycetidae</taxon>
        <taxon>Mycosphaerellales</taxon>
        <taxon>Teratosphaeriaceae</taxon>
        <taxon>Neohortaea</taxon>
    </lineage>
</organism>
<dbReference type="InterPro" id="IPR036047">
    <property type="entry name" value="F-box-like_dom_sf"/>
</dbReference>
<dbReference type="EMBL" id="MU001631">
    <property type="protein sequence ID" value="KAF2488140.1"/>
    <property type="molecule type" value="Genomic_DNA"/>
</dbReference>
<dbReference type="GO" id="GO:0031593">
    <property type="term" value="F:polyubiquitin modification-dependent protein binding"/>
    <property type="evidence" value="ECO:0007669"/>
    <property type="project" value="TreeGrafter"/>
</dbReference>
<feature type="compositionally biased region" description="Polar residues" evidence="1">
    <location>
        <begin position="1084"/>
        <end position="1097"/>
    </location>
</feature>
<dbReference type="PROSITE" id="PS50181">
    <property type="entry name" value="FBOX"/>
    <property type="match status" value="1"/>
</dbReference>
<feature type="region of interest" description="Disordered" evidence="1">
    <location>
        <begin position="1"/>
        <end position="106"/>
    </location>
</feature>
<dbReference type="InterPro" id="IPR036322">
    <property type="entry name" value="WD40_repeat_dom_sf"/>
</dbReference>
<protein>
    <recommendedName>
        <fullName evidence="2">F-box domain-containing protein</fullName>
    </recommendedName>
</protein>
<feature type="region of interest" description="Disordered" evidence="1">
    <location>
        <begin position="276"/>
        <end position="299"/>
    </location>
</feature>
<dbReference type="RefSeq" id="XP_033594709.1">
    <property type="nucleotide sequence ID" value="XM_033730414.1"/>
</dbReference>
<feature type="domain" description="F-box" evidence="2">
    <location>
        <begin position="123"/>
        <end position="169"/>
    </location>
</feature>
<feature type="region of interest" description="Disordered" evidence="1">
    <location>
        <begin position="1057"/>
        <end position="1155"/>
    </location>
</feature>
<feature type="region of interest" description="Disordered" evidence="1">
    <location>
        <begin position="641"/>
        <end position="676"/>
    </location>
</feature>
<dbReference type="AlphaFoldDB" id="A0A6A6Q6X7"/>
<name>A0A6A6Q6X7_9PEZI</name>
<dbReference type="Pfam" id="PF12937">
    <property type="entry name" value="F-box-like"/>
    <property type="match status" value="1"/>
</dbReference>
<dbReference type="GO" id="GO:0043161">
    <property type="term" value="P:proteasome-mediated ubiquitin-dependent protein catabolic process"/>
    <property type="evidence" value="ECO:0007669"/>
    <property type="project" value="TreeGrafter"/>
</dbReference>
<dbReference type="GO" id="GO:0005829">
    <property type="term" value="C:cytosol"/>
    <property type="evidence" value="ECO:0007669"/>
    <property type="project" value="TreeGrafter"/>
</dbReference>
<dbReference type="InterPro" id="IPR015943">
    <property type="entry name" value="WD40/YVTN_repeat-like_dom_sf"/>
</dbReference>
<feature type="compositionally biased region" description="Polar residues" evidence="1">
    <location>
        <begin position="648"/>
        <end position="662"/>
    </location>
</feature>
<keyword evidence="4" id="KW-1185">Reference proteome</keyword>
<gene>
    <name evidence="3" type="ORF">BDY17DRAFT_243283</name>
</gene>
<feature type="compositionally biased region" description="Low complexity" evidence="1">
    <location>
        <begin position="75"/>
        <end position="87"/>
    </location>
</feature>
<evidence type="ECO:0000259" key="2">
    <source>
        <dbReference type="PROSITE" id="PS50181"/>
    </source>
</evidence>
<dbReference type="InterPro" id="IPR001810">
    <property type="entry name" value="F-box_dom"/>
</dbReference>
<evidence type="ECO:0000313" key="3">
    <source>
        <dbReference type="EMBL" id="KAF2488140.1"/>
    </source>
</evidence>
<dbReference type="OrthoDB" id="2095648at2759"/>
<dbReference type="GO" id="GO:0008540">
    <property type="term" value="C:proteasome regulatory particle, base subcomplex"/>
    <property type="evidence" value="ECO:0007669"/>
    <property type="project" value="TreeGrafter"/>
</dbReference>
<reference evidence="3" key="1">
    <citation type="journal article" date="2020" name="Stud. Mycol.">
        <title>101 Dothideomycetes genomes: a test case for predicting lifestyles and emergence of pathogens.</title>
        <authorList>
            <person name="Haridas S."/>
            <person name="Albert R."/>
            <person name="Binder M."/>
            <person name="Bloem J."/>
            <person name="Labutti K."/>
            <person name="Salamov A."/>
            <person name="Andreopoulos B."/>
            <person name="Baker S."/>
            <person name="Barry K."/>
            <person name="Bills G."/>
            <person name="Bluhm B."/>
            <person name="Cannon C."/>
            <person name="Castanera R."/>
            <person name="Culley D."/>
            <person name="Daum C."/>
            <person name="Ezra D."/>
            <person name="Gonzalez J."/>
            <person name="Henrissat B."/>
            <person name="Kuo A."/>
            <person name="Liang C."/>
            <person name="Lipzen A."/>
            <person name="Lutzoni F."/>
            <person name="Magnuson J."/>
            <person name="Mondo S."/>
            <person name="Nolan M."/>
            <person name="Ohm R."/>
            <person name="Pangilinan J."/>
            <person name="Park H.-J."/>
            <person name="Ramirez L."/>
            <person name="Alfaro M."/>
            <person name="Sun H."/>
            <person name="Tritt A."/>
            <person name="Yoshinaga Y."/>
            <person name="Zwiers L.-H."/>
            <person name="Turgeon B."/>
            <person name="Goodwin S."/>
            <person name="Spatafora J."/>
            <person name="Crous P."/>
            <person name="Grigoriev I."/>
        </authorList>
    </citation>
    <scope>NUCLEOTIDE SEQUENCE</scope>
    <source>
        <strain evidence="3">CBS 113389</strain>
    </source>
</reference>
<sequence length="1155" mass="125556">MQSQYPTTSQNATTEQDTPNLTLTRQYGLPHPDPSVPLLPADDAGASTTTEHNAAHAASLREGLSRSERRRLSSERGTSSSSPPSSGLNRIAEYENASTPPMRKNKEVGFEVIKKSRSPGDKSSPIQDLPNEVLTHALAHLAPSDLTSVALVSKRFHDLVTGPHAWRSAFAHYFPGPDSLSLVFNDDDSENQDMIRTERRAFTRLTALASWRSEYIMRTRLLRSLARGKPVQVIASPSAARSGQSHTAAPITMYNSQLFTTINHLHASFGTGLNKRPPRFIHGADDQGTATSSDPSSGKVDNWGLGDPQFFLQFTERFPGDEQYGLGPGEVVGVPNVMDVSQPHGMVHGEGSPGGMTYYRSADEMRGRFLLFSSAMSDPELGIPRIPSTIEAICSVWIAKSSVIPSMTESQIGLLSGSSLGVLTAYSLGSTPTSSKGEQRFARGAMTARWVLSPGVPLIAIAIDNDYSMQRHAQNRIWAVVLNALGEVFYLTKFPKRPHIERGAKLTDEAIERNAWLAGRSVYWNLVEPSRRTARPDPYADGATLDGGHSPRSSWNGMCLSKDQIQAETREIEAFVTRKPKDFQKVCLGWDMRRRLEVDFAGDDGNNAGEHVVVFECGLDEGGVAGVKRCTRCRFQDRQSKDGALTPPLTQGSTEPSESSPSLFGGATAPTAEPESFSLERLEEALSREDFDGSITPKPMSEEWRQSEFTLNGIRHLQITATTLDISTFATQTISEDPLLSFSGRSTASSPSLTPMSQTEPIADPADMPGQRARLFAAGTKTGSVFIWNMRASVPKSADVSSVIEPVRVIYTDSPEISCLALSSLYLVSGGNDGLVQAWDPLASNMQPIRTLNSRFSSRARRRLVQAQASPQGVGINLFAAGAICLDPDATVLRGMVSLGTHLRYWSYSSSAADQYKSQKRRLRRSERGSNNGGAHFSGATRSNLQAYIESEKIELDREVQQSRKDAQRFAGRFGTGLLDGSEEEMLAYAAMLSQESLEQEKMRQASADTSATDKTGGLATPARSKATPRTNTASPYSTPVKTDDELDADIAEAIRQSLNPSTLPSSTPDIPIRQAKQRGKKSTPPSSSRLSATTSPLLAGASRRLSESEDLEFALQLSLAEEQSRVENEGGREEFPQLTPLDGAHHGKGKKRAA</sequence>
<dbReference type="InterPro" id="IPR003903">
    <property type="entry name" value="UIM_dom"/>
</dbReference>
<dbReference type="Proteomes" id="UP000799767">
    <property type="component" value="Unassembled WGS sequence"/>
</dbReference>
<dbReference type="PROSITE" id="PS50330">
    <property type="entry name" value="UIM"/>
    <property type="match status" value="1"/>
</dbReference>
<feature type="compositionally biased region" description="Low complexity" evidence="1">
    <location>
        <begin position="1057"/>
        <end position="1069"/>
    </location>
</feature>
<dbReference type="PANTHER" id="PTHR10223">
    <property type="entry name" value="26S PROTEASOME NON-ATPASE REGULATORY SUBUNIT 4"/>
    <property type="match status" value="1"/>
</dbReference>
<dbReference type="GO" id="GO:0005634">
    <property type="term" value="C:nucleus"/>
    <property type="evidence" value="ECO:0007669"/>
    <property type="project" value="TreeGrafter"/>
</dbReference>
<dbReference type="Gene3D" id="1.20.1280.50">
    <property type="match status" value="1"/>
</dbReference>
<feature type="compositionally biased region" description="Basic and acidic residues" evidence="1">
    <location>
        <begin position="63"/>
        <end position="74"/>
    </location>
</feature>
<accession>A0A6A6Q6X7</accession>
<feature type="region of interest" description="Disordered" evidence="1">
    <location>
        <begin position="741"/>
        <end position="766"/>
    </location>
</feature>
<feature type="compositionally biased region" description="Polar residues" evidence="1">
    <location>
        <begin position="1028"/>
        <end position="1041"/>
    </location>
</feature>
<dbReference type="CDD" id="cd09917">
    <property type="entry name" value="F-box_SF"/>
    <property type="match status" value="1"/>
</dbReference>
<feature type="region of interest" description="Disordered" evidence="1">
    <location>
        <begin position="921"/>
        <end position="942"/>
    </location>
</feature>
<dbReference type="Gene3D" id="2.130.10.10">
    <property type="entry name" value="YVTN repeat-like/Quinoprotein amine dehydrogenase"/>
    <property type="match status" value="1"/>
</dbReference>
<evidence type="ECO:0000313" key="4">
    <source>
        <dbReference type="Proteomes" id="UP000799767"/>
    </source>
</evidence>
<proteinExistence type="predicted"/>
<dbReference type="GeneID" id="54471416"/>
<evidence type="ECO:0000256" key="1">
    <source>
        <dbReference type="SAM" id="MobiDB-lite"/>
    </source>
</evidence>
<dbReference type="InterPro" id="IPR027040">
    <property type="entry name" value="PSMD4"/>
</dbReference>
<feature type="compositionally biased region" description="Basic and acidic residues" evidence="1">
    <location>
        <begin position="1123"/>
        <end position="1136"/>
    </location>
</feature>
<feature type="compositionally biased region" description="Polar residues" evidence="1">
    <location>
        <begin position="1"/>
        <end position="25"/>
    </location>
</feature>